<evidence type="ECO:0000313" key="6">
    <source>
        <dbReference type="EMBL" id="EAS03740.2"/>
    </source>
</evidence>
<gene>
    <name evidence="6" type="ORF">TTHERM_00475030</name>
</gene>
<feature type="region of interest" description="Disordered" evidence="4">
    <location>
        <begin position="133"/>
        <end position="153"/>
    </location>
</feature>
<comment type="cofactor">
    <cofactor evidence="1">
        <name>Zn(2+)</name>
        <dbReference type="ChEBI" id="CHEBI:29105"/>
    </cofactor>
</comment>
<feature type="region of interest" description="Disordered" evidence="4">
    <location>
        <begin position="977"/>
        <end position="1013"/>
    </location>
</feature>
<feature type="compositionally biased region" description="Basic and acidic residues" evidence="4">
    <location>
        <begin position="18"/>
        <end position="31"/>
    </location>
</feature>
<organism evidence="6 7">
    <name type="scientific">Tetrahymena thermophila (strain SB210)</name>
    <dbReference type="NCBI Taxonomy" id="312017"/>
    <lineage>
        <taxon>Eukaryota</taxon>
        <taxon>Sar</taxon>
        <taxon>Alveolata</taxon>
        <taxon>Ciliophora</taxon>
        <taxon>Intramacronucleata</taxon>
        <taxon>Oligohymenophorea</taxon>
        <taxon>Hymenostomatida</taxon>
        <taxon>Tetrahymenina</taxon>
        <taxon>Tetrahymenidae</taxon>
        <taxon>Tetrahymena</taxon>
    </lineage>
</organism>
<comment type="similarity">
    <text evidence="2 3">Belongs to the peptidase M14 family.</text>
</comment>
<dbReference type="Gene3D" id="3.40.630.10">
    <property type="entry name" value="Zn peptidases"/>
    <property type="match status" value="1"/>
</dbReference>
<feature type="compositionally biased region" description="Basic residues" evidence="4">
    <location>
        <begin position="977"/>
        <end position="987"/>
    </location>
</feature>
<keyword evidence="6" id="KW-0645">Protease</keyword>
<dbReference type="Proteomes" id="UP000009168">
    <property type="component" value="Unassembled WGS sequence"/>
</dbReference>
<dbReference type="GO" id="GO:0008270">
    <property type="term" value="F:zinc ion binding"/>
    <property type="evidence" value="ECO:0007669"/>
    <property type="project" value="InterPro"/>
</dbReference>
<keyword evidence="7" id="KW-1185">Reference proteome</keyword>
<evidence type="ECO:0000256" key="3">
    <source>
        <dbReference type="PROSITE-ProRule" id="PRU01379"/>
    </source>
</evidence>
<dbReference type="PROSITE" id="PS52035">
    <property type="entry name" value="PEPTIDASE_M14"/>
    <property type="match status" value="1"/>
</dbReference>
<dbReference type="GO" id="GO:0004181">
    <property type="term" value="F:metallocarboxypeptidase activity"/>
    <property type="evidence" value="ECO:0007669"/>
    <property type="project" value="InterPro"/>
</dbReference>
<dbReference type="MEROPS" id="M14.028"/>
<feature type="region of interest" description="Disordered" evidence="4">
    <location>
        <begin position="188"/>
        <end position="208"/>
    </location>
</feature>
<dbReference type="eggNOG" id="KOG3641">
    <property type="taxonomic scope" value="Eukaryota"/>
</dbReference>
<dbReference type="PANTHER" id="PTHR12756:SF11">
    <property type="entry name" value="CYTOSOLIC CARBOXYPEPTIDASE 1"/>
    <property type="match status" value="1"/>
</dbReference>
<dbReference type="KEGG" id="tet:TTHERM_00475030"/>
<feature type="compositionally biased region" description="Low complexity" evidence="4">
    <location>
        <begin position="998"/>
        <end position="1009"/>
    </location>
</feature>
<keyword evidence="6" id="KW-0121">Carboxypeptidase</keyword>
<evidence type="ECO:0000256" key="4">
    <source>
        <dbReference type="SAM" id="MobiDB-lite"/>
    </source>
</evidence>
<evidence type="ECO:0000259" key="5">
    <source>
        <dbReference type="PROSITE" id="PS52035"/>
    </source>
</evidence>
<dbReference type="EMBL" id="GG662472">
    <property type="protein sequence ID" value="EAS03740.2"/>
    <property type="molecule type" value="Genomic_DNA"/>
</dbReference>
<evidence type="ECO:0000313" key="7">
    <source>
        <dbReference type="Proteomes" id="UP000009168"/>
    </source>
</evidence>
<dbReference type="InterPro" id="IPR040626">
    <property type="entry name" value="Pepdidase_M14_N"/>
</dbReference>
<dbReference type="InterPro" id="IPR000834">
    <property type="entry name" value="Peptidase_M14"/>
</dbReference>
<evidence type="ECO:0000256" key="1">
    <source>
        <dbReference type="ARBA" id="ARBA00001947"/>
    </source>
</evidence>
<evidence type="ECO:0000256" key="2">
    <source>
        <dbReference type="ARBA" id="ARBA00005988"/>
    </source>
</evidence>
<protein>
    <submittedName>
        <fullName evidence="6">Zinc carboxypeptidase family protein</fullName>
    </submittedName>
</protein>
<dbReference type="GeneID" id="7829499"/>
<proteinExistence type="inferred from homology"/>
<feature type="compositionally biased region" description="Basic and acidic residues" evidence="4">
    <location>
        <begin position="266"/>
        <end position="275"/>
    </location>
</feature>
<feature type="compositionally biased region" description="Polar residues" evidence="4">
    <location>
        <begin position="1"/>
        <end position="17"/>
    </location>
</feature>
<dbReference type="OrthoDB" id="10253041at2759"/>
<feature type="region of interest" description="Disordered" evidence="4">
    <location>
        <begin position="1"/>
        <end position="31"/>
    </location>
</feature>
<dbReference type="Pfam" id="PF18027">
    <property type="entry name" value="Pepdidase_M14_N"/>
    <property type="match status" value="1"/>
</dbReference>
<dbReference type="SUPFAM" id="SSF53187">
    <property type="entry name" value="Zn-dependent exopeptidases"/>
    <property type="match status" value="1"/>
</dbReference>
<accession>I7M3M4</accession>
<dbReference type="InParanoid" id="I7M3M4"/>
<feature type="compositionally biased region" description="Basic residues" evidence="4">
    <location>
        <begin position="134"/>
        <end position="145"/>
    </location>
</feature>
<dbReference type="Gene3D" id="2.60.40.3120">
    <property type="match status" value="1"/>
</dbReference>
<feature type="domain" description="Peptidase M14" evidence="5">
    <location>
        <begin position="557"/>
        <end position="816"/>
    </location>
</feature>
<dbReference type="GO" id="GO:0006508">
    <property type="term" value="P:proteolysis"/>
    <property type="evidence" value="ECO:0007669"/>
    <property type="project" value="InterPro"/>
</dbReference>
<dbReference type="PANTHER" id="PTHR12756">
    <property type="entry name" value="CYTOSOLIC CARBOXYPEPTIDASE"/>
    <property type="match status" value="1"/>
</dbReference>
<name>I7M3M4_TETTS</name>
<keyword evidence="6" id="KW-0378">Hydrolase</keyword>
<dbReference type="InterPro" id="IPR050821">
    <property type="entry name" value="Cytosolic_carboxypeptidase"/>
</dbReference>
<feature type="active site" description="Proton donor/acceptor" evidence="3">
    <location>
        <position position="783"/>
    </location>
</feature>
<feature type="region of interest" description="Disordered" evidence="4">
    <location>
        <begin position="257"/>
        <end position="294"/>
    </location>
</feature>
<reference evidence="7" key="1">
    <citation type="journal article" date="2006" name="PLoS Biol.">
        <title>Macronuclear genome sequence of the ciliate Tetrahymena thermophila, a model eukaryote.</title>
        <authorList>
            <person name="Eisen J.A."/>
            <person name="Coyne R.S."/>
            <person name="Wu M."/>
            <person name="Wu D."/>
            <person name="Thiagarajan M."/>
            <person name="Wortman J.R."/>
            <person name="Badger J.H."/>
            <person name="Ren Q."/>
            <person name="Amedeo P."/>
            <person name="Jones K.M."/>
            <person name="Tallon L.J."/>
            <person name="Delcher A.L."/>
            <person name="Salzberg S.L."/>
            <person name="Silva J.C."/>
            <person name="Haas B.J."/>
            <person name="Majoros W.H."/>
            <person name="Farzad M."/>
            <person name="Carlton J.M."/>
            <person name="Smith R.K. Jr."/>
            <person name="Garg J."/>
            <person name="Pearlman R.E."/>
            <person name="Karrer K.M."/>
            <person name="Sun L."/>
            <person name="Manning G."/>
            <person name="Elde N.C."/>
            <person name="Turkewitz A.P."/>
            <person name="Asai D.J."/>
            <person name="Wilkes D.E."/>
            <person name="Wang Y."/>
            <person name="Cai H."/>
            <person name="Collins K."/>
            <person name="Stewart B.A."/>
            <person name="Lee S.R."/>
            <person name="Wilamowska K."/>
            <person name="Weinberg Z."/>
            <person name="Ruzzo W.L."/>
            <person name="Wloga D."/>
            <person name="Gaertig J."/>
            <person name="Frankel J."/>
            <person name="Tsao C.-C."/>
            <person name="Gorovsky M.A."/>
            <person name="Keeling P.J."/>
            <person name="Waller R.F."/>
            <person name="Patron N.J."/>
            <person name="Cherry J.M."/>
            <person name="Stover N.A."/>
            <person name="Krieger C.J."/>
            <person name="del Toro C."/>
            <person name="Ryder H.F."/>
            <person name="Williamson S.C."/>
            <person name="Barbeau R.A."/>
            <person name="Hamilton E.P."/>
            <person name="Orias E."/>
        </authorList>
    </citation>
    <scope>NUCLEOTIDE SEQUENCE [LARGE SCALE GENOMIC DNA]</scope>
    <source>
        <strain evidence="7">SB210</strain>
    </source>
</reference>
<sequence length="1799" mass="209098">MQAGQIKSQFVSANASTHRSESDDINAEHSYRKERTYNTNLSIQIKQEQVSQQQDQPCNQSQLQINKKIFEKLPEANQLLPKMREPVEKAKLALCIPIMNLPSFNGAAPQREELHRSKSEDCIKQQYSISKGKSSLKKTGLKSKQKNSSQQSQLIFQNSSQDQINNKQDDIQKMQNNNNLRVKHISLHQQASDQDDNSKVNLKKRGFSNDQKESIKKISFKIQSSGNKLRENETNIQRYFLKLNVIYKKYTEIHYPAYNSPTNKVNTEESEKQKTEEDEDFSSKSKNKSKNKQKKEALYLSNVVQFNTVYCDLRRLIKSQNQSKLNISSNSTNQSIVNDRYIKVQTPLSGTNPVKKLLINQDNTSSQLQTSKNQDNASNPQIHELEPYYKKKNQADRTLIFESRFESGNLSIAAKISDEEYDLLLQNDINTHGHTQWFFFKVKNTFSGSRVKFNILNFCKSDSLFNQGMKVLVYSKIQAISQNKGWHRSGENISYYKNNFIRKQNCQPPTSTTTYFAETKGQSFQNKNFQKQQNYYSLSFTYLFENTEDEVYFAYNYPYTYSELQEYLDEQESIKSDILNRRVLCRTLAGNRIDLLTITSKSDQYKKQGIILSARVHPGETVSSFVMKGIIDNLLSDTEEAQSLRERFVFKIIPMLNPDGVVHGNYRCSLSGCDLNRRWKTPLKTLHPEIYHFKQMIYNFSNHIKLALFCDLHGHSMKKNIFIYGCHDKQQPLACRELPFLMSKLYEPFSFSDCNFMVQKSKEGTARVALWEGLRIPNIFTLESSFCGPSYDDIHFQQSDLEKMGARMCQAFLIYFRPQIKVETESDSYHQKTEIVKDKTLYSIPNRTSSESLYSPTSKTEQAYRGNNNKFDSIKSQQKSVNVQEAAITHSYTPTKQIRSISLDDRNMNNTQMHLEDLRKQYLNELWSKSVSEIEKLGMNESDESDSCPSDDNLDDKEISKIFDKTLNSYQKLTSQRKRNINNKGNKKQSFLNGSFMNNSQSQSTSPSNGLNNQSQIIMNEECSPFKKKEAGWNSYFGRGNSSLMQKKFSISEEKLQAQQKINKQSELSCENSNQNSQKKNIQQSQITLAAVKNKAFNFQCASPQVPTTRQSPLNRYDELASVSPKKILYYQQVNSRQLPSLQKTNCGTSAIENENWIDKRRIKNLKQQKSDDQQPFIANTLSKQIKYLQPNQQLQQQLIQNQQDFQQKQKLMNSQFIDNQQSEFYKVFQDKNSIVKPQYLNQNQQINQNPIPYNQIQTMNQQIQQYNHQRLSPYKRKYHKNQTGCNQKSNNNKFAQFDSSYLGNSYLVDMDKTDQNASNNYKNNLSNIEFRDENEDLNLFSNLQNQRNFLNQSMLPSLYTYESNETKHQFTEIQNDYLNADLSDQNSYQRANNLQHSISPKQGKNAQNNIISAVQNQIKRKTQKDFAVYIHQDKSQLQNQQTQFQNQSVEDSVISTMRYEQSKSTYFDPLKSSNQPSQIQLSKNHNIHYQEYVKFKNKNNPNVGNQNAFNQTLSQQSYYENQQAQKVDKQTLCTSSQDYNNNKLDSLLNIISDIPIKIKLNKSNYNGFNQITSQINQNSQFLNGDKITQQNIEEQYQNEYNNKLLSQKTHFSLGVPSISENQAQFSLKKKKKAVEQMMKKDLQNQIFNQRTITIINTQNNQPNQSSQKDILAQSSIVNSILDNNQVTLEQQTSLFEIQNNLQRKYDFQVQNNSMINLPDNTQQYNYSQDKTDKLAQLQNTISTNIQNYNSSKNIRSQSCTKQQKAAKFQNKQQQNNNEINAKKLIFYSINDQNLKQIV</sequence>
<dbReference type="RefSeq" id="XP_001023985.2">
    <property type="nucleotide sequence ID" value="XM_001023985.2"/>
</dbReference>